<dbReference type="OrthoDB" id="3070411at2759"/>
<evidence type="ECO:0000313" key="2">
    <source>
        <dbReference type="EMBL" id="KAG7451503.1"/>
    </source>
</evidence>
<keyword evidence="3" id="KW-1185">Reference proteome</keyword>
<feature type="region of interest" description="Disordered" evidence="1">
    <location>
        <begin position="1"/>
        <end position="42"/>
    </location>
</feature>
<dbReference type="Proteomes" id="UP000812287">
    <property type="component" value="Unassembled WGS sequence"/>
</dbReference>
<dbReference type="AlphaFoldDB" id="A0A9P8AXD6"/>
<dbReference type="RefSeq" id="XP_043045003.1">
    <property type="nucleotide sequence ID" value="XM_043180863.1"/>
</dbReference>
<proteinExistence type="predicted"/>
<feature type="compositionally biased region" description="Low complexity" evidence="1">
    <location>
        <begin position="476"/>
        <end position="491"/>
    </location>
</feature>
<protein>
    <submittedName>
        <fullName evidence="2">Uncharacterized protein</fullName>
    </submittedName>
</protein>
<feature type="region of interest" description="Disordered" evidence="1">
    <location>
        <begin position="176"/>
        <end position="205"/>
    </location>
</feature>
<feature type="compositionally biased region" description="Low complexity" evidence="1">
    <location>
        <begin position="583"/>
        <end position="604"/>
    </location>
</feature>
<feature type="compositionally biased region" description="Low complexity" evidence="1">
    <location>
        <begin position="18"/>
        <end position="35"/>
    </location>
</feature>
<feature type="compositionally biased region" description="Low complexity" evidence="1">
    <location>
        <begin position="365"/>
        <end position="374"/>
    </location>
</feature>
<organism evidence="2 3">
    <name type="scientific">Guyanagaster necrorhizus</name>
    <dbReference type="NCBI Taxonomy" id="856835"/>
    <lineage>
        <taxon>Eukaryota</taxon>
        <taxon>Fungi</taxon>
        <taxon>Dikarya</taxon>
        <taxon>Basidiomycota</taxon>
        <taxon>Agaricomycotina</taxon>
        <taxon>Agaricomycetes</taxon>
        <taxon>Agaricomycetidae</taxon>
        <taxon>Agaricales</taxon>
        <taxon>Marasmiineae</taxon>
        <taxon>Physalacriaceae</taxon>
        <taxon>Guyanagaster</taxon>
    </lineage>
</organism>
<feature type="region of interest" description="Disordered" evidence="1">
    <location>
        <begin position="288"/>
        <end position="318"/>
    </location>
</feature>
<gene>
    <name evidence="2" type="ORF">BT62DRAFT_428404</name>
</gene>
<feature type="compositionally biased region" description="Low complexity" evidence="1">
    <location>
        <begin position="288"/>
        <end position="308"/>
    </location>
</feature>
<feature type="region of interest" description="Disordered" evidence="1">
    <location>
        <begin position="428"/>
        <end position="494"/>
    </location>
</feature>
<feature type="compositionally biased region" description="Basic and acidic residues" evidence="1">
    <location>
        <begin position="309"/>
        <end position="318"/>
    </location>
</feature>
<feature type="compositionally biased region" description="Low complexity" evidence="1">
    <location>
        <begin position="642"/>
        <end position="655"/>
    </location>
</feature>
<comment type="caution">
    <text evidence="2">The sequence shown here is derived from an EMBL/GenBank/DDBJ whole genome shotgun (WGS) entry which is preliminary data.</text>
</comment>
<dbReference type="EMBL" id="MU250525">
    <property type="protein sequence ID" value="KAG7451503.1"/>
    <property type="molecule type" value="Genomic_DNA"/>
</dbReference>
<feature type="region of interest" description="Disordered" evidence="1">
    <location>
        <begin position="79"/>
        <end position="109"/>
    </location>
</feature>
<dbReference type="GeneID" id="66103159"/>
<reference evidence="2" key="1">
    <citation type="submission" date="2020-11" db="EMBL/GenBank/DDBJ databases">
        <title>Adaptations for nitrogen fixation in a non-lichenized fungal sporocarp promotes dispersal by wood-feeding termites.</title>
        <authorList>
            <consortium name="DOE Joint Genome Institute"/>
            <person name="Koch R.A."/>
            <person name="Yoon G."/>
            <person name="Arayal U."/>
            <person name="Lail K."/>
            <person name="Amirebrahimi M."/>
            <person name="Labutti K."/>
            <person name="Lipzen A."/>
            <person name="Riley R."/>
            <person name="Barry K."/>
            <person name="Henrissat B."/>
            <person name="Grigoriev I.V."/>
            <person name="Herr J.R."/>
            <person name="Aime M.C."/>
        </authorList>
    </citation>
    <scope>NUCLEOTIDE SEQUENCE</scope>
    <source>
        <strain evidence="2">MCA 3950</strain>
    </source>
</reference>
<feature type="region of interest" description="Disordered" evidence="1">
    <location>
        <begin position="218"/>
        <end position="267"/>
    </location>
</feature>
<sequence>MAATSLGCLAPPSRRHSLTPPSSRPLRSSPLAGPSFNLSPDGRLELSPLDAVKAKPNRISSTPDLPSLTVAPLQLPKRISNPPVIPIRSSLPSPPLSPHNASHRSKSRDSFISLSPHAQVLHFPRVYTSQSTPSSPSTSYTSLPDQSWLTANPYLTTPKFSRLSLASPDVVMPVSAKERRRSMASASVDGHTKVSSATFDTDRKATVSRRRSIVSMFSKSPNVSVPSPPPVPPTSTRSAPSIRSSRSLRSLRSFRSRRSTSTSTSECDVIAEIQDEFGTIKEADVVSVSESDSVSSSPSLPTPASSTKSDVDHTDPIIEKPLTPVVPRRTSSLPRLSTIMKRARSQSGGSPKNRPRTSLEDGRVAADAAAHSPHAGPPLPLGFLLESVPVERLVASSSQVLEHVVAPVPRSKHMKGLSFLSFTSSEDQHEYPVPESGTSLTTELVRQTPTPPTPTTPKPTIRKQPVPPPVIPIPSIPTSQSRSSISPASSTGARLRALTPSPTFTEGSYISTPLAMPANLSPIACPPSFLAARPVVKSKSHSFLAIDADETTLGHSLSAPSSPVNHRPSSWVVSSDIATRPSLRSSSSFMSSSPPTSPTRSPSTQGRKSRTKALLLLGIGDHPPMQGGHNAPPPISMPPIRSKSNTNISSPTSSSGVKRLWRALTLRKTSSGFGV</sequence>
<feature type="region of interest" description="Disordered" evidence="1">
    <location>
        <begin position="339"/>
        <end position="377"/>
    </location>
</feature>
<name>A0A9P8AXD6_9AGAR</name>
<evidence type="ECO:0000313" key="3">
    <source>
        <dbReference type="Proteomes" id="UP000812287"/>
    </source>
</evidence>
<feature type="compositionally biased region" description="Polar residues" evidence="1">
    <location>
        <begin position="436"/>
        <end position="447"/>
    </location>
</feature>
<accession>A0A9P8AXD6</accession>
<feature type="compositionally biased region" description="Pro residues" evidence="1">
    <location>
        <begin position="465"/>
        <end position="475"/>
    </location>
</feature>
<evidence type="ECO:0000256" key="1">
    <source>
        <dbReference type="SAM" id="MobiDB-lite"/>
    </source>
</evidence>
<feature type="compositionally biased region" description="Low complexity" evidence="1">
    <location>
        <begin position="234"/>
        <end position="251"/>
    </location>
</feature>
<feature type="region of interest" description="Disordered" evidence="1">
    <location>
        <begin position="583"/>
        <end position="656"/>
    </location>
</feature>